<sequence>MSSHPSSPALLHVHDHGGDGPPLVLLHGAGRSHADWAATAPLLARRHRVLAVDLPGHGRSEHTTNAWTFDGAVASIERVLTAYGIPEAIPVGHSLGGMVTLRYAAQHAGTTPAAVNLDGFWWGSGRSGQYPGLDPATAKESVARIGELMRAAAGQLANADHVHQQATYAGLFGIPYDRAEAAARGAVRELPDDRFQTLPVRERALEMYAALDGLDMMALVRSVPCPVLCVRARRPQPKPPTPGMGMGMEWFEELTAAHARALDRDLPEAADAIADAGRGPLVVEDVDATHAMLLEEPEEIAARVLAFTSRTRHS</sequence>
<proteinExistence type="predicted"/>
<dbReference type="EMBL" id="CP031194">
    <property type="protein sequence ID" value="AXG80256.1"/>
    <property type="molecule type" value="Genomic_DNA"/>
</dbReference>
<dbReference type="InterPro" id="IPR050266">
    <property type="entry name" value="AB_hydrolase_sf"/>
</dbReference>
<dbReference type="GO" id="GO:0016787">
    <property type="term" value="F:hydrolase activity"/>
    <property type="evidence" value="ECO:0007669"/>
    <property type="project" value="UniProtKB-KW"/>
</dbReference>
<dbReference type="KEGG" id="spad:DVK44_24255"/>
<dbReference type="AlphaFoldDB" id="A0A345HU82"/>
<dbReference type="PANTHER" id="PTHR43798:SF33">
    <property type="entry name" value="HYDROLASE, PUTATIVE (AFU_ORTHOLOGUE AFUA_2G14860)-RELATED"/>
    <property type="match status" value="1"/>
</dbReference>
<reference evidence="3" key="1">
    <citation type="submission" date="2018-07" db="EMBL/GenBank/DDBJ databases">
        <authorList>
            <person name="Zhao J."/>
        </authorList>
    </citation>
    <scope>NUCLEOTIDE SEQUENCE [LARGE SCALE GENOMIC DNA]</scope>
    <source>
        <strain evidence="3">GSSD-12</strain>
    </source>
</reference>
<keyword evidence="3" id="KW-1185">Reference proteome</keyword>
<organism evidence="2 3">
    <name type="scientific">Streptomyces paludis</name>
    <dbReference type="NCBI Taxonomy" id="2282738"/>
    <lineage>
        <taxon>Bacteria</taxon>
        <taxon>Bacillati</taxon>
        <taxon>Actinomycetota</taxon>
        <taxon>Actinomycetes</taxon>
        <taxon>Kitasatosporales</taxon>
        <taxon>Streptomycetaceae</taxon>
        <taxon>Streptomyces</taxon>
    </lineage>
</organism>
<dbReference type="PRINTS" id="PR00111">
    <property type="entry name" value="ABHYDROLASE"/>
</dbReference>
<dbReference type="PANTHER" id="PTHR43798">
    <property type="entry name" value="MONOACYLGLYCEROL LIPASE"/>
    <property type="match status" value="1"/>
</dbReference>
<dbReference type="GO" id="GO:0016020">
    <property type="term" value="C:membrane"/>
    <property type="evidence" value="ECO:0007669"/>
    <property type="project" value="TreeGrafter"/>
</dbReference>
<name>A0A345HU82_9ACTN</name>
<dbReference type="InterPro" id="IPR029058">
    <property type="entry name" value="AB_hydrolase_fold"/>
</dbReference>
<protein>
    <submittedName>
        <fullName evidence="2">Alpha/beta hydrolase</fullName>
    </submittedName>
</protein>
<dbReference type="SUPFAM" id="SSF53474">
    <property type="entry name" value="alpha/beta-Hydrolases"/>
    <property type="match status" value="1"/>
</dbReference>
<feature type="domain" description="AB hydrolase-1" evidence="1">
    <location>
        <begin position="23"/>
        <end position="302"/>
    </location>
</feature>
<dbReference type="Proteomes" id="UP000253868">
    <property type="component" value="Chromosome"/>
</dbReference>
<gene>
    <name evidence="2" type="ORF">DVK44_24255</name>
</gene>
<evidence type="ECO:0000313" key="3">
    <source>
        <dbReference type="Proteomes" id="UP000253868"/>
    </source>
</evidence>
<dbReference type="Pfam" id="PF12697">
    <property type="entry name" value="Abhydrolase_6"/>
    <property type="match status" value="1"/>
</dbReference>
<dbReference type="InterPro" id="IPR000073">
    <property type="entry name" value="AB_hydrolase_1"/>
</dbReference>
<dbReference type="Gene3D" id="3.40.50.1820">
    <property type="entry name" value="alpha/beta hydrolase"/>
    <property type="match status" value="1"/>
</dbReference>
<accession>A0A345HU82</accession>
<evidence type="ECO:0000313" key="2">
    <source>
        <dbReference type="EMBL" id="AXG80256.1"/>
    </source>
</evidence>
<dbReference type="RefSeq" id="WP_114661745.1">
    <property type="nucleotide sequence ID" value="NZ_CP031194.1"/>
</dbReference>
<evidence type="ECO:0000259" key="1">
    <source>
        <dbReference type="Pfam" id="PF12697"/>
    </source>
</evidence>
<keyword evidence="2" id="KW-0378">Hydrolase</keyword>
<dbReference type="OrthoDB" id="63519at2"/>